<accession>A0A4D7DW14</accession>
<reference evidence="1 3" key="1">
    <citation type="submission" date="2019-04" db="EMBL/GenBank/DDBJ databases">
        <title>Complete genome sequence of Agrobacterium larrymoorei CFBP5473.</title>
        <authorList>
            <person name="Haryono M."/>
            <person name="Chou L."/>
            <person name="Lin Y.-C."/>
            <person name="Lai E.-M."/>
            <person name="Kuo C.-H."/>
        </authorList>
    </citation>
    <scope>NUCLEOTIDE SEQUENCE [LARGE SCALE GENOMIC DNA]</scope>
    <source>
        <strain evidence="1 3">CFBP5473</strain>
        <plasmid evidence="1">pAlCFBP5473</plasmid>
        <plasmid evidence="3">palcfbp5473</plasmid>
    </source>
</reference>
<dbReference type="AlphaFoldDB" id="A0A4D7DW14"/>
<evidence type="ECO:0000313" key="4">
    <source>
        <dbReference type="Proteomes" id="UP000826513"/>
    </source>
</evidence>
<organism evidence="1 3">
    <name type="scientific">Agrobacterium larrymoorei</name>
    <dbReference type="NCBI Taxonomy" id="160699"/>
    <lineage>
        <taxon>Bacteria</taxon>
        <taxon>Pseudomonadati</taxon>
        <taxon>Pseudomonadota</taxon>
        <taxon>Alphaproteobacteria</taxon>
        <taxon>Hyphomicrobiales</taxon>
        <taxon>Rhizobiaceae</taxon>
        <taxon>Rhizobium/Agrobacterium group</taxon>
        <taxon>Agrobacterium</taxon>
    </lineage>
</organism>
<sequence length="78" mass="8158">MKTIIATAVACLIFLGGGLTLISYAGSDPSTEDLDRDLVNIANEISTAEAQKARYDGGAISSLIDVRIETLKVTAAML</sequence>
<evidence type="ECO:0000313" key="1">
    <source>
        <dbReference type="EMBL" id="QCJ00589.1"/>
    </source>
</evidence>
<dbReference type="EMBL" id="CP072170">
    <property type="protein sequence ID" value="QYA10587.1"/>
    <property type="molecule type" value="Genomic_DNA"/>
</dbReference>
<protein>
    <submittedName>
        <fullName evidence="1">Uncharacterized protein</fullName>
    </submittedName>
</protein>
<keyword evidence="4" id="KW-1185">Reference proteome</keyword>
<dbReference type="RefSeq" id="WP_027677130.1">
    <property type="nucleotide sequence ID" value="NZ_CP039693.1"/>
</dbReference>
<dbReference type="EMBL" id="CP039693">
    <property type="protein sequence ID" value="QCJ00589.1"/>
    <property type="molecule type" value="Genomic_DNA"/>
</dbReference>
<gene>
    <name evidence="1" type="ORF">CFBP5473_21550</name>
    <name evidence="2" type="ORF">J5285_25685</name>
</gene>
<evidence type="ECO:0000313" key="3">
    <source>
        <dbReference type="Proteomes" id="UP000298545"/>
    </source>
</evidence>
<evidence type="ECO:0000313" key="2">
    <source>
        <dbReference type="EMBL" id="QYA10587.1"/>
    </source>
</evidence>
<reference evidence="2 4" key="2">
    <citation type="submission" date="2021-03" db="EMBL/GenBank/DDBJ databases">
        <title>Rapid diversification of plasmids in a genus of pathogenic and nitrogen fixing bacteria.</title>
        <authorList>
            <person name="Weisberg A.J."/>
            <person name="Miller M."/>
            <person name="Ream W."/>
            <person name="Grunwald N.J."/>
            <person name="Chang J.H."/>
        </authorList>
    </citation>
    <scope>NUCLEOTIDE SEQUENCE [LARGE SCALE GENOMIC DNA]</scope>
    <source>
        <strain evidence="2 4">AF3.44</strain>
        <plasmid evidence="2 4">unnamed1</plasmid>
    </source>
</reference>
<keyword evidence="1" id="KW-0614">Plasmid</keyword>
<geneLocation type="plasmid" evidence="2 4">
    <name>unnamed1</name>
</geneLocation>
<dbReference type="Proteomes" id="UP000298545">
    <property type="component" value="Plasmid pAlCFBP5473"/>
</dbReference>
<geneLocation type="plasmid" evidence="1">
    <name>pAlCFBP5473</name>
</geneLocation>
<dbReference type="Proteomes" id="UP000826513">
    <property type="component" value="Plasmid unnamed1"/>
</dbReference>
<dbReference type="KEGG" id="alf:CFBP5473_21550"/>
<proteinExistence type="predicted"/>
<name>A0A4D7DW14_9HYPH</name>
<geneLocation type="plasmid" evidence="3">
    <name>palcfbp5473</name>
</geneLocation>